<protein>
    <recommendedName>
        <fullName evidence="1">Bacteriophage T5 Orf172 DNA-binding domain-containing protein</fullName>
    </recommendedName>
</protein>
<dbReference type="PATRIC" id="fig|883079.3.peg.2710"/>
<dbReference type="RefSeq" id="WP_002713521.1">
    <property type="nucleotide sequence ID" value="NZ_KB375281.1"/>
</dbReference>
<dbReference type="Pfam" id="PF13455">
    <property type="entry name" value="MUG113"/>
    <property type="match status" value="1"/>
</dbReference>
<dbReference type="EMBL" id="AGWY01000011">
    <property type="protein sequence ID" value="EKS35383.1"/>
    <property type="molecule type" value="Genomic_DNA"/>
</dbReference>
<sequence length="403" mass="45268">MGELSDDELLAELGVAVEPKKAGGLTPREERIIAGFEDILNFHEQHGRAPMHGEQRDIFERLYAVRLDRLRALPECRELIAPYDKYGMLRGAATPAEAAPDELDDEALLAELGVDAAKANDISVLKHVVSREEKRAAEEIANRTPCEDFESFKPLFEKVRQELDEGIRQTRNLDKAEMQLADIRPGEWFIVGGQIAYIASAGEEFVTEYDRKDRRLRVVYDNATESNVLARSLQKALYRDGAGRRITNPSAGPLFGNEAEGDDLESGTIYVLRSKSDLPEIAKHRQLIHKIGVTGGSVEVRITQADQDPTYLLAEVEIVASYKLFNINRTRLENIFHRLFGAVRLDLSITDRFGQPVKPREWFLVPLHVIDQAVEKIKDGSITEFVYDPTTASLQKAGKRKSS</sequence>
<accession>K8PAK9</accession>
<evidence type="ECO:0000313" key="3">
    <source>
        <dbReference type="Proteomes" id="UP000001095"/>
    </source>
</evidence>
<gene>
    <name evidence="2" type="ORF">HMPREF9696_02655</name>
</gene>
<reference evidence="2 3" key="1">
    <citation type="submission" date="2012-04" db="EMBL/GenBank/DDBJ databases">
        <title>The Genome Sequence of Afipia clevelandensis ATCC 49720.</title>
        <authorList>
            <consortium name="The Broad Institute Genome Sequencing Platform"/>
            <person name="Earl A."/>
            <person name="Ward D."/>
            <person name="Feldgarden M."/>
            <person name="Gevers D."/>
            <person name="Huys G."/>
            <person name="Walker B."/>
            <person name="Young S.K."/>
            <person name="Zeng Q."/>
            <person name="Gargeya S."/>
            <person name="Fitzgerald M."/>
            <person name="Haas B."/>
            <person name="Abouelleil A."/>
            <person name="Alvarado L."/>
            <person name="Arachchi H.M."/>
            <person name="Berlin A."/>
            <person name="Chapman S.B."/>
            <person name="Goldberg J."/>
            <person name="Griggs A."/>
            <person name="Gujja S."/>
            <person name="Hansen M."/>
            <person name="Howarth C."/>
            <person name="Imamovic A."/>
            <person name="Larimer J."/>
            <person name="McCowen C."/>
            <person name="Montmayeur A."/>
            <person name="Murphy C."/>
            <person name="Neiman D."/>
            <person name="Pearson M."/>
            <person name="Priest M."/>
            <person name="Roberts A."/>
            <person name="Saif S."/>
            <person name="Shea T."/>
            <person name="Sisk P."/>
            <person name="Sykes S."/>
            <person name="Wortman J."/>
            <person name="Nusbaum C."/>
            <person name="Birren B."/>
        </authorList>
    </citation>
    <scope>NUCLEOTIDE SEQUENCE [LARGE SCALE GENOMIC DNA]</scope>
    <source>
        <strain evidence="2 3">ATCC 49720</strain>
    </source>
</reference>
<dbReference type="HOGENOM" id="CLU_042626_0_0_5"/>
<keyword evidence="3" id="KW-1185">Reference proteome</keyword>
<dbReference type="AlphaFoldDB" id="K8PAK9"/>
<feature type="domain" description="Bacteriophage T5 Orf172 DNA-binding" evidence="1">
    <location>
        <begin position="283"/>
        <end position="377"/>
    </location>
</feature>
<dbReference type="SMART" id="SM00974">
    <property type="entry name" value="T5orf172"/>
    <property type="match status" value="1"/>
</dbReference>
<proteinExistence type="predicted"/>
<comment type="caution">
    <text evidence="2">The sequence shown here is derived from an EMBL/GenBank/DDBJ whole genome shotgun (WGS) entry which is preliminary data.</text>
</comment>
<dbReference type="OrthoDB" id="9814995at2"/>
<name>K8PAK9_9BRAD</name>
<evidence type="ECO:0000259" key="1">
    <source>
        <dbReference type="SMART" id="SM00974"/>
    </source>
</evidence>
<dbReference type="InterPro" id="IPR018306">
    <property type="entry name" value="Phage_T5_Orf172_DNA-bd"/>
</dbReference>
<organism evidence="2 3">
    <name type="scientific">Afipia clevelandensis ATCC 49720</name>
    <dbReference type="NCBI Taxonomy" id="883079"/>
    <lineage>
        <taxon>Bacteria</taxon>
        <taxon>Pseudomonadati</taxon>
        <taxon>Pseudomonadota</taxon>
        <taxon>Alphaproteobacteria</taxon>
        <taxon>Hyphomicrobiales</taxon>
        <taxon>Nitrobacteraceae</taxon>
        <taxon>Afipia</taxon>
    </lineage>
</organism>
<evidence type="ECO:0000313" key="2">
    <source>
        <dbReference type="EMBL" id="EKS35383.1"/>
    </source>
</evidence>
<dbReference type="Proteomes" id="UP000001095">
    <property type="component" value="Unassembled WGS sequence"/>
</dbReference>